<name>A0ABD5ZW03_9EURY</name>
<evidence type="ECO:0000256" key="1">
    <source>
        <dbReference type="ARBA" id="ARBA00006056"/>
    </source>
</evidence>
<dbReference type="GeneID" id="96952675"/>
<sequence length="361" mass="36791">MARFDAAELRAGAASILDGLGTPPAVAEEVAASLVRADLRGHESHGVVRLATAYGSMVDAGAIDPAATATVASRDGATVTVDGRRAFGQHTGRVAVDAGATAAAAHGVAVVGVRNGTHLGRIGEWAERAADRGLAFVAFVNSGVSTPTVTVPGSADRTLSTNPIAVGLPTFDARPFPVVLDMATSQVAHGKVTRRHVDGTTMPEEWTTTADGEGVTDATAFEEGAGSLLPLGGLTAGYKGFGLATVAELLAGVVGGSAVFGTEDPGHVNNGAVFVFVDPLAFATRDRIERLIDAFDAHVGTAEMYDAVPRPPTAGADRPLLPGEPEHRTATERRTDGIPMSDRTMAALADVADDLGVDVDG</sequence>
<comment type="similarity">
    <text evidence="1">Belongs to the LDH2/MDH2 oxidoreductase family.</text>
</comment>
<dbReference type="SUPFAM" id="SSF89733">
    <property type="entry name" value="L-sulfolactate dehydrogenase-like"/>
    <property type="match status" value="1"/>
</dbReference>
<dbReference type="Gene3D" id="1.10.1530.10">
    <property type="match status" value="1"/>
</dbReference>
<dbReference type="Gene3D" id="3.30.1370.60">
    <property type="entry name" value="Hypothetical oxidoreductase yiak, domain 2"/>
    <property type="match status" value="1"/>
</dbReference>
<keyword evidence="5" id="KW-1185">Reference proteome</keyword>
<dbReference type="PANTHER" id="PTHR11091:SF0">
    <property type="entry name" value="MALATE DEHYDROGENASE"/>
    <property type="match status" value="1"/>
</dbReference>
<proteinExistence type="inferred from homology"/>
<feature type="compositionally biased region" description="Basic and acidic residues" evidence="3">
    <location>
        <begin position="324"/>
        <end position="336"/>
    </location>
</feature>
<keyword evidence="2" id="KW-0560">Oxidoreductase</keyword>
<comment type="caution">
    <text evidence="4">The sequence shown here is derived from an EMBL/GenBank/DDBJ whole genome shotgun (WGS) entry which is preliminary data.</text>
</comment>
<protein>
    <submittedName>
        <fullName evidence="4">Ldh family oxidoreductase</fullName>
    </submittedName>
</protein>
<dbReference type="PANTHER" id="PTHR11091">
    <property type="entry name" value="OXIDOREDUCTASE-RELATED"/>
    <property type="match status" value="1"/>
</dbReference>
<dbReference type="InterPro" id="IPR043144">
    <property type="entry name" value="Mal/L-sulf/L-lact_DH-like_ah"/>
</dbReference>
<gene>
    <name evidence="4" type="ORF">ACFQKE_03455</name>
</gene>
<dbReference type="GO" id="GO:0016491">
    <property type="term" value="F:oxidoreductase activity"/>
    <property type="evidence" value="ECO:0007669"/>
    <property type="project" value="UniProtKB-KW"/>
</dbReference>
<dbReference type="Pfam" id="PF02615">
    <property type="entry name" value="Ldh_2"/>
    <property type="match status" value="1"/>
</dbReference>
<reference evidence="4 5" key="1">
    <citation type="journal article" date="2019" name="Int. J. Syst. Evol. Microbiol.">
        <title>The Global Catalogue of Microorganisms (GCM) 10K type strain sequencing project: providing services to taxonomists for standard genome sequencing and annotation.</title>
        <authorList>
            <consortium name="The Broad Institute Genomics Platform"/>
            <consortium name="The Broad Institute Genome Sequencing Center for Infectious Disease"/>
            <person name="Wu L."/>
            <person name="Ma J."/>
        </authorList>
    </citation>
    <scope>NUCLEOTIDE SEQUENCE [LARGE SCALE GENOMIC DNA]</scope>
    <source>
        <strain evidence="4 5">GX21</strain>
    </source>
</reference>
<evidence type="ECO:0000313" key="5">
    <source>
        <dbReference type="Proteomes" id="UP001596434"/>
    </source>
</evidence>
<dbReference type="EMBL" id="JBHTAT010000001">
    <property type="protein sequence ID" value="MFC7254362.1"/>
    <property type="molecule type" value="Genomic_DNA"/>
</dbReference>
<feature type="region of interest" description="Disordered" evidence="3">
    <location>
        <begin position="306"/>
        <end position="337"/>
    </location>
</feature>
<evidence type="ECO:0000313" key="4">
    <source>
        <dbReference type="EMBL" id="MFC7254362.1"/>
    </source>
</evidence>
<organism evidence="4 5">
    <name type="scientific">Haloplanus litoreus</name>
    <dbReference type="NCBI Taxonomy" id="767515"/>
    <lineage>
        <taxon>Archaea</taxon>
        <taxon>Methanobacteriati</taxon>
        <taxon>Methanobacteriota</taxon>
        <taxon>Stenosarchaea group</taxon>
        <taxon>Halobacteria</taxon>
        <taxon>Halobacteriales</taxon>
        <taxon>Haloferacaceae</taxon>
        <taxon>Haloplanus</taxon>
    </lineage>
</organism>
<accession>A0ABD5ZW03</accession>
<dbReference type="RefSeq" id="WP_379702561.1">
    <property type="nucleotide sequence ID" value="NZ_JBHTAT010000001.1"/>
</dbReference>
<evidence type="ECO:0000256" key="3">
    <source>
        <dbReference type="SAM" id="MobiDB-lite"/>
    </source>
</evidence>
<dbReference type="AlphaFoldDB" id="A0ABD5ZW03"/>
<dbReference type="InterPro" id="IPR036111">
    <property type="entry name" value="Mal/L-sulfo/L-lacto_DH-like_sf"/>
</dbReference>
<dbReference type="InterPro" id="IPR003767">
    <property type="entry name" value="Malate/L-lactate_DH-like"/>
</dbReference>
<dbReference type="InterPro" id="IPR043143">
    <property type="entry name" value="Mal/L-sulf/L-lact_DH-like_NADP"/>
</dbReference>
<evidence type="ECO:0000256" key="2">
    <source>
        <dbReference type="ARBA" id="ARBA00023002"/>
    </source>
</evidence>
<dbReference type="Proteomes" id="UP001596434">
    <property type="component" value="Unassembled WGS sequence"/>
</dbReference>